<sequence>MIGKDCQFMQKGERNLIKNALRDGRFAASSGMLGCDQVVAGVYDILNNKYWISDHMGWPDEIFK</sequence>
<protein>
    <submittedName>
        <fullName evidence="1">Uncharacterized protein</fullName>
    </submittedName>
</protein>
<evidence type="ECO:0000313" key="2">
    <source>
        <dbReference type="Proteomes" id="UP000254720"/>
    </source>
</evidence>
<evidence type="ECO:0000313" key="1">
    <source>
        <dbReference type="EMBL" id="RDI43429.1"/>
    </source>
</evidence>
<dbReference type="Proteomes" id="UP000254720">
    <property type="component" value="Unassembled WGS sequence"/>
</dbReference>
<dbReference type="EMBL" id="QQAX01000011">
    <property type="protein sequence ID" value="RDI43429.1"/>
    <property type="molecule type" value="Genomic_DNA"/>
</dbReference>
<gene>
    <name evidence="1" type="ORF">C8D86_11185</name>
</gene>
<proteinExistence type="predicted"/>
<dbReference type="AlphaFoldDB" id="A0A370GJK7"/>
<accession>A0A370GJK7</accession>
<keyword evidence="2" id="KW-1185">Reference proteome</keyword>
<comment type="caution">
    <text evidence="1">The sequence shown here is derived from an EMBL/GenBank/DDBJ whole genome shotgun (WGS) entry which is preliminary data.</text>
</comment>
<reference evidence="1 2" key="1">
    <citation type="submission" date="2018-07" db="EMBL/GenBank/DDBJ databases">
        <title>Genomic Encyclopedia of Type Strains, Phase IV (KMG-IV): sequencing the most valuable type-strain genomes for metagenomic binning, comparative biology and taxonomic classification.</title>
        <authorList>
            <person name="Goeker M."/>
        </authorList>
    </citation>
    <scope>NUCLEOTIDE SEQUENCE [LARGE SCALE GENOMIC DNA]</scope>
    <source>
        <strain evidence="1 2">DSM 16500</strain>
    </source>
</reference>
<organism evidence="1 2">
    <name type="scientific">Aquicella lusitana</name>
    <dbReference type="NCBI Taxonomy" id="254246"/>
    <lineage>
        <taxon>Bacteria</taxon>
        <taxon>Pseudomonadati</taxon>
        <taxon>Pseudomonadota</taxon>
        <taxon>Gammaproteobacteria</taxon>
        <taxon>Legionellales</taxon>
        <taxon>Coxiellaceae</taxon>
        <taxon>Aquicella</taxon>
    </lineage>
</organism>
<name>A0A370GJK7_9COXI</name>